<comment type="caution">
    <text evidence="10">The sequence shown here is derived from an EMBL/GenBank/DDBJ whole genome shotgun (WGS) entry which is preliminary data.</text>
</comment>
<name>A0A4R4AAW6_MARGR</name>
<accession>A0A4R4AAW6</accession>
<dbReference type="GO" id="GO:0005737">
    <property type="term" value="C:cytoplasm"/>
    <property type="evidence" value="ECO:0007669"/>
    <property type="project" value="UniProtKB-SubCell"/>
</dbReference>
<gene>
    <name evidence="10" type="ORF">EDC29_105108</name>
</gene>
<dbReference type="CDD" id="cd00555">
    <property type="entry name" value="Maf"/>
    <property type="match status" value="1"/>
</dbReference>
<evidence type="ECO:0000256" key="4">
    <source>
        <dbReference type="ARBA" id="ARBA00023080"/>
    </source>
</evidence>
<evidence type="ECO:0000313" key="10">
    <source>
        <dbReference type="EMBL" id="TCW35934.1"/>
    </source>
</evidence>
<evidence type="ECO:0000256" key="3">
    <source>
        <dbReference type="ARBA" id="ARBA00022801"/>
    </source>
</evidence>
<protein>
    <recommendedName>
        <fullName evidence="8 9">7-methyl-GTP pyrophosphatase</fullName>
        <shortName evidence="9">m(7)GTP pyrophosphatase</shortName>
        <ecNumber evidence="9">3.6.1.-</ecNumber>
    </recommendedName>
</protein>
<keyword evidence="2 9" id="KW-0963">Cytoplasm</keyword>
<comment type="caution">
    <text evidence="9">Lacks conserved residue(s) required for the propagation of feature annotation.</text>
</comment>
<dbReference type="EC" id="3.6.1.-" evidence="9"/>
<dbReference type="GO" id="GO:0047429">
    <property type="term" value="F:nucleoside triphosphate diphosphatase activity"/>
    <property type="evidence" value="ECO:0007669"/>
    <property type="project" value="InterPro"/>
</dbReference>
<dbReference type="Gene3D" id="3.90.950.10">
    <property type="match status" value="1"/>
</dbReference>
<dbReference type="EMBL" id="SMDC01000005">
    <property type="protein sequence ID" value="TCW35934.1"/>
    <property type="molecule type" value="Genomic_DNA"/>
</dbReference>
<keyword evidence="4 9" id="KW-0546">Nucleotide metabolism</keyword>
<feature type="active site" description="Proton acceptor" evidence="9">
    <location>
        <position position="71"/>
    </location>
</feature>
<feature type="site" description="Important for substrate specificity" evidence="9">
    <location>
        <position position="72"/>
    </location>
</feature>
<evidence type="ECO:0000256" key="7">
    <source>
        <dbReference type="ARBA" id="ARBA00060749"/>
    </source>
</evidence>
<dbReference type="PANTHER" id="PTHR43213:SF10">
    <property type="entry name" value="7-METHYL-GTP PYROPHOSPHATASE"/>
    <property type="match status" value="1"/>
</dbReference>
<dbReference type="InterPro" id="IPR003697">
    <property type="entry name" value="Maf-like"/>
</dbReference>
<feature type="site" description="Important for substrate specificity" evidence="9">
    <location>
        <position position="156"/>
    </location>
</feature>
<dbReference type="HAMAP" id="MF_00528">
    <property type="entry name" value="Maf"/>
    <property type="match status" value="1"/>
</dbReference>
<evidence type="ECO:0000256" key="5">
    <source>
        <dbReference type="ARBA" id="ARBA00050213"/>
    </source>
</evidence>
<proteinExistence type="inferred from homology"/>
<dbReference type="PIRSF" id="PIRSF006305">
    <property type="entry name" value="Maf"/>
    <property type="match status" value="1"/>
</dbReference>
<dbReference type="InterPro" id="IPR029001">
    <property type="entry name" value="ITPase-like_fam"/>
</dbReference>
<dbReference type="SUPFAM" id="SSF52972">
    <property type="entry name" value="ITPase-like"/>
    <property type="match status" value="1"/>
</dbReference>
<comment type="subcellular location">
    <subcellularLocation>
        <location evidence="1 9">Cytoplasm</location>
    </subcellularLocation>
</comment>
<dbReference type="PANTHER" id="PTHR43213">
    <property type="entry name" value="BIFUNCTIONAL DTTP/UTP PYROPHOSPHATASE/METHYLTRANSFERASE PROTEIN-RELATED"/>
    <property type="match status" value="1"/>
</dbReference>
<evidence type="ECO:0000256" key="8">
    <source>
        <dbReference type="ARBA" id="ARBA00068163"/>
    </source>
</evidence>
<dbReference type="RefSeq" id="WP_123140211.1">
    <property type="nucleotide sequence ID" value="NZ_NRRH01000012.1"/>
</dbReference>
<dbReference type="Pfam" id="PF02545">
    <property type="entry name" value="Maf"/>
    <property type="match status" value="1"/>
</dbReference>
<reference evidence="10 11" key="1">
    <citation type="submission" date="2019-03" db="EMBL/GenBank/DDBJ databases">
        <title>Genomic Encyclopedia of Type Strains, Phase IV (KMG-IV): sequencing the most valuable type-strain genomes for metagenomic binning, comparative biology and taxonomic classification.</title>
        <authorList>
            <person name="Goeker M."/>
        </authorList>
    </citation>
    <scope>NUCLEOTIDE SEQUENCE [LARGE SCALE GENOMIC DNA]</scope>
    <source>
        <strain evidence="10 11">DSM 203</strain>
    </source>
</reference>
<evidence type="ECO:0000256" key="6">
    <source>
        <dbReference type="ARBA" id="ARBA00053369"/>
    </source>
</evidence>
<keyword evidence="3 9" id="KW-0378">Hydrolase</keyword>
<evidence type="ECO:0000313" key="11">
    <source>
        <dbReference type="Proteomes" id="UP000295247"/>
    </source>
</evidence>
<comment type="cofactor">
    <cofactor evidence="9">
        <name>a divalent metal cation</name>
        <dbReference type="ChEBI" id="CHEBI:60240"/>
    </cofactor>
</comment>
<dbReference type="GO" id="GO:0009117">
    <property type="term" value="P:nucleotide metabolic process"/>
    <property type="evidence" value="ECO:0007669"/>
    <property type="project" value="UniProtKB-KW"/>
</dbReference>
<evidence type="ECO:0000256" key="1">
    <source>
        <dbReference type="ARBA" id="ARBA00004496"/>
    </source>
</evidence>
<evidence type="ECO:0000256" key="9">
    <source>
        <dbReference type="HAMAP-Rule" id="MF_00528"/>
    </source>
</evidence>
<dbReference type="NCBIfam" id="TIGR00172">
    <property type="entry name" value="maf"/>
    <property type="match status" value="1"/>
</dbReference>
<feature type="site" description="Important for substrate specificity" evidence="9">
    <location>
        <position position="14"/>
    </location>
</feature>
<dbReference type="FunFam" id="3.90.950.10:FF:000005">
    <property type="entry name" value="7-methyl-GTP pyrophosphatase"/>
    <property type="match status" value="1"/>
</dbReference>
<organism evidence="10 11">
    <name type="scientific">Marichromatium gracile</name>
    <name type="common">Chromatium gracile</name>
    <dbReference type="NCBI Taxonomy" id="1048"/>
    <lineage>
        <taxon>Bacteria</taxon>
        <taxon>Pseudomonadati</taxon>
        <taxon>Pseudomonadota</taxon>
        <taxon>Gammaproteobacteria</taxon>
        <taxon>Chromatiales</taxon>
        <taxon>Chromatiaceae</taxon>
        <taxon>Marichromatium</taxon>
    </lineage>
</organism>
<evidence type="ECO:0000256" key="2">
    <source>
        <dbReference type="ARBA" id="ARBA00022490"/>
    </source>
</evidence>
<comment type="function">
    <text evidence="6 9">Nucleoside triphosphate pyrophosphatase that hydrolyzes 7-methyl-GTP (m(7)GTP). May have a dual role in cell division arrest and in preventing the incorporation of modified nucleotides into cellular nucleic acids.</text>
</comment>
<comment type="similarity">
    <text evidence="7 9">Belongs to the Maf family. YceF subfamily.</text>
</comment>
<comment type="catalytic activity">
    <reaction evidence="5 9">
        <text>N(7)-methyl-GTP + H2O = N(7)-methyl-GMP + diphosphate + H(+)</text>
        <dbReference type="Rhea" id="RHEA:58744"/>
        <dbReference type="ChEBI" id="CHEBI:15377"/>
        <dbReference type="ChEBI" id="CHEBI:15378"/>
        <dbReference type="ChEBI" id="CHEBI:33019"/>
        <dbReference type="ChEBI" id="CHEBI:58285"/>
        <dbReference type="ChEBI" id="CHEBI:87133"/>
    </reaction>
</comment>
<dbReference type="AlphaFoldDB" id="A0A4R4AAW6"/>
<sequence>MSQPKLILASTSPFRRALLERLGLAFATAAPEVDERPLPDEPAQALVMRLAEAKARAVAAAHPEALIIGSDQVASIDGQILGKPGGHEAAIAQLSLCAGRAVTFQTGLCLLDAASGRAQTLVEPFRVHMRALTEAQIAGYVARERPFSSAGSFKSEGLGIALFERLEGEDPNALIGLPLIRLVTLLQDHGIDPLTQGTQPLD</sequence>
<dbReference type="Proteomes" id="UP000295247">
    <property type="component" value="Unassembled WGS sequence"/>
</dbReference>